<dbReference type="InterPro" id="IPR014284">
    <property type="entry name" value="RNA_pol_sigma-70_dom"/>
</dbReference>
<dbReference type="GO" id="GO:0006352">
    <property type="term" value="P:DNA-templated transcription initiation"/>
    <property type="evidence" value="ECO:0007669"/>
    <property type="project" value="InterPro"/>
</dbReference>
<evidence type="ECO:0000256" key="2">
    <source>
        <dbReference type="ARBA" id="ARBA00023015"/>
    </source>
</evidence>
<evidence type="ECO:0000256" key="1">
    <source>
        <dbReference type="ARBA" id="ARBA00010641"/>
    </source>
</evidence>
<dbReference type="OrthoDB" id="9803470at2"/>
<reference evidence="8 9" key="1">
    <citation type="submission" date="2013-04" db="EMBL/GenBank/DDBJ databases">
        <title>Oceanicola sp. 22II1-22F33 Genome Sequencing.</title>
        <authorList>
            <person name="Lai Q."/>
            <person name="Li G."/>
            <person name="Shao Z."/>
        </authorList>
    </citation>
    <scope>NUCLEOTIDE SEQUENCE [LARGE SCALE GENOMIC DNA]</scope>
    <source>
        <strain evidence="8 9">22II1-22F33</strain>
    </source>
</reference>
<dbReference type="AlphaFoldDB" id="A0A225NMT8"/>
<feature type="region of interest" description="Disordered" evidence="5">
    <location>
        <begin position="75"/>
        <end position="95"/>
    </location>
</feature>
<keyword evidence="9" id="KW-1185">Reference proteome</keyword>
<dbReference type="Pfam" id="PF08281">
    <property type="entry name" value="Sigma70_r4_2"/>
    <property type="match status" value="1"/>
</dbReference>
<dbReference type="SUPFAM" id="SSF88659">
    <property type="entry name" value="Sigma3 and sigma4 domains of RNA polymerase sigma factors"/>
    <property type="match status" value="1"/>
</dbReference>
<dbReference type="Proteomes" id="UP000215377">
    <property type="component" value="Unassembled WGS sequence"/>
</dbReference>
<dbReference type="GO" id="GO:0003677">
    <property type="term" value="F:DNA binding"/>
    <property type="evidence" value="ECO:0007669"/>
    <property type="project" value="InterPro"/>
</dbReference>
<dbReference type="NCBIfam" id="TIGR02937">
    <property type="entry name" value="sigma70-ECF"/>
    <property type="match status" value="1"/>
</dbReference>
<feature type="domain" description="RNA polymerase sigma-70 region 2" evidence="6">
    <location>
        <begin position="11"/>
        <end position="75"/>
    </location>
</feature>
<evidence type="ECO:0000256" key="5">
    <source>
        <dbReference type="SAM" id="MobiDB-lite"/>
    </source>
</evidence>
<feature type="domain" description="RNA polymerase sigma factor 70 region 4 type 2" evidence="7">
    <location>
        <begin position="103"/>
        <end position="153"/>
    </location>
</feature>
<dbReference type="GO" id="GO:0016987">
    <property type="term" value="F:sigma factor activity"/>
    <property type="evidence" value="ECO:0007669"/>
    <property type="project" value="UniProtKB-KW"/>
</dbReference>
<dbReference type="RefSeq" id="WP_088648882.1">
    <property type="nucleotide sequence ID" value="NZ_AQQR01000002.1"/>
</dbReference>
<dbReference type="NCBIfam" id="NF009198">
    <property type="entry name" value="PRK12546.1"/>
    <property type="match status" value="1"/>
</dbReference>
<dbReference type="Gene3D" id="1.10.10.10">
    <property type="entry name" value="Winged helix-like DNA-binding domain superfamily/Winged helix DNA-binding domain"/>
    <property type="match status" value="1"/>
</dbReference>
<keyword evidence="2" id="KW-0805">Transcription regulation</keyword>
<dbReference type="InterPro" id="IPR013249">
    <property type="entry name" value="RNA_pol_sigma70_r4_t2"/>
</dbReference>
<dbReference type="NCBIfam" id="NF009199">
    <property type="entry name" value="PRK12547.1"/>
    <property type="match status" value="1"/>
</dbReference>
<keyword evidence="4" id="KW-0804">Transcription</keyword>
<organism evidence="8 9">
    <name type="scientific">Marinibacterium profundimaris</name>
    <dbReference type="NCBI Taxonomy" id="1679460"/>
    <lineage>
        <taxon>Bacteria</taxon>
        <taxon>Pseudomonadati</taxon>
        <taxon>Pseudomonadota</taxon>
        <taxon>Alphaproteobacteria</taxon>
        <taxon>Rhodobacterales</taxon>
        <taxon>Paracoccaceae</taxon>
        <taxon>Marinibacterium</taxon>
    </lineage>
</organism>
<comment type="caution">
    <text evidence="8">The sequence shown here is derived from an EMBL/GenBank/DDBJ whole genome shotgun (WGS) entry which is preliminary data.</text>
</comment>
<name>A0A225NMT8_9RHOB</name>
<evidence type="ECO:0000313" key="8">
    <source>
        <dbReference type="EMBL" id="OWU75713.1"/>
    </source>
</evidence>
<dbReference type="CDD" id="cd06171">
    <property type="entry name" value="Sigma70_r4"/>
    <property type="match status" value="1"/>
</dbReference>
<proteinExistence type="inferred from homology"/>
<keyword evidence="3" id="KW-0731">Sigma factor</keyword>
<evidence type="ECO:0000259" key="7">
    <source>
        <dbReference type="Pfam" id="PF08281"/>
    </source>
</evidence>
<dbReference type="Pfam" id="PF04542">
    <property type="entry name" value="Sigma70_r2"/>
    <property type="match status" value="1"/>
</dbReference>
<sequence>MVANPREEIVEHIKSLRAFAFSLTRNSALADDMVQDALVKAWTNIDSFEAGTNMRAWLFTILRNTYYSHHRKRQREVEDADGSHAESLSQKPDHDGRLQMRDFNEAFAQLKEEHREALVLVGASGFSYEEAADMCNVKVGTIKSRVNRARARLAELMHLEDDHGLDLTDSVTAGIVSSPTRAA</sequence>
<dbReference type="InterPro" id="IPR039425">
    <property type="entry name" value="RNA_pol_sigma-70-like"/>
</dbReference>
<dbReference type="PANTHER" id="PTHR43133">
    <property type="entry name" value="RNA POLYMERASE ECF-TYPE SIGMA FACTO"/>
    <property type="match status" value="1"/>
</dbReference>
<dbReference type="InterPro" id="IPR013325">
    <property type="entry name" value="RNA_pol_sigma_r2"/>
</dbReference>
<dbReference type="InterPro" id="IPR007627">
    <property type="entry name" value="RNA_pol_sigma70_r2"/>
</dbReference>
<evidence type="ECO:0000259" key="6">
    <source>
        <dbReference type="Pfam" id="PF04542"/>
    </source>
</evidence>
<gene>
    <name evidence="8" type="ORF">ATO3_05780</name>
</gene>
<protein>
    <submittedName>
        <fullName evidence="8">RNA polymerase sigma factor</fullName>
    </submittedName>
</protein>
<dbReference type="SUPFAM" id="SSF88946">
    <property type="entry name" value="Sigma2 domain of RNA polymerase sigma factors"/>
    <property type="match status" value="1"/>
</dbReference>
<dbReference type="InterPro" id="IPR013324">
    <property type="entry name" value="RNA_pol_sigma_r3/r4-like"/>
</dbReference>
<dbReference type="EMBL" id="AQQR01000002">
    <property type="protein sequence ID" value="OWU75713.1"/>
    <property type="molecule type" value="Genomic_DNA"/>
</dbReference>
<dbReference type="InterPro" id="IPR036388">
    <property type="entry name" value="WH-like_DNA-bd_sf"/>
</dbReference>
<evidence type="ECO:0000313" key="9">
    <source>
        <dbReference type="Proteomes" id="UP000215377"/>
    </source>
</evidence>
<comment type="similarity">
    <text evidence="1">Belongs to the sigma-70 factor family. ECF subfamily.</text>
</comment>
<dbReference type="Gene3D" id="1.10.1740.10">
    <property type="match status" value="1"/>
</dbReference>
<accession>A0A225NMT8</accession>
<dbReference type="PANTHER" id="PTHR43133:SF25">
    <property type="entry name" value="RNA POLYMERASE SIGMA FACTOR RFAY-RELATED"/>
    <property type="match status" value="1"/>
</dbReference>
<feature type="compositionally biased region" description="Basic and acidic residues" evidence="5">
    <location>
        <begin position="75"/>
        <end position="84"/>
    </location>
</feature>
<evidence type="ECO:0000256" key="3">
    <source>
        <dbReference type="ARBA" id="ARBA00023082"/>
    </source>
</evidence>
<evidence type="ECO:0000256" key="4">
    <source>
        <dbReference type="ARBA" id="ARBA00023163"/>
    </source>
</evidence>